<dbReference type="GO" id="GO:0097367">
    <property type="term" value="F:carbohydrate derivative binding"/>
    <property type="evidence" value="ECO:0007669"/>
    <property type="project" value="InterPro"/>
</dbReference>
<keyword evidence="1 3" id="KW-0456">Lyase</keyword>
<dbReference type="SUPFAM" id="SSF53697">
    <property type="entry name" value="SIS domain"/>
    <property type="match status" value="1"/>
</dbReference>
<feature type="active site" evidence="3">
    <location>
        <position position="112"/>
    </location>
</feature>
<dbReference type="InterPro" id="IPR001347">
    <property type="entry name" value="SIS_dom"/>
</dbReference>
<dbReference type="GO" id="GO:0009254">
    <property type="term" value="P:peptidoglycan turnover"/>
    <property type="evidence" value="ECO:0007669"/>
    <property type="project" value="TreeGrafter"/>
</dbReference>
<dbReference type="CDD" id="cd05007">
    <property type="entry name" value="SIS_Etherase"/>
    <property type="match status" value="1"/>
</dbReference>
<organism evidence="5 6">
    <name type="scientific">Bacteroides reticulotermitis</name>
    <dbReference type="NCBI Taxonomy" id="1133319"/>
    <lineage>
        <taxon>Bacteria</taxon>
        <taxon>Pseudomonadati</taxon>
        <taxon>Bacteroidota</taxon>
        <taxon>Bacteroidia</taxon>
        <taxon>Bacteroidales</taxon>
        <taxon>Bacteroidaceae</taxon>
        <taxon>Bacteroides</taxon>
    </lineage>
</organism>
<comment type="miscellaneous">
    <text evidence="3">A lyase-type mechanism (elimination/hydration) is suggested for the cleavage of the lactyl ether bond of MurNAc 6-phosphate, with the formation of an alpha,beta-unsaturated aldehyde intermediate with (E)-stereochemistry, followed by the syn addition of water to give product.</text>
</comment>
<dbReference type="EMBL" id="JACIER010000010">
    <property type="protein sequence ID" value="MBB4044780.1"/>
    <property type="molecule type" value="Genomic_DNA"/>
</dbReference>
<sequence>MDFIKITEQPSLYNDLESKSVEEILKEINAEDHKIADAVHKTIPQIEKLVEQILPRVKEGGRIFYMGAGTSGRLGVLDASEIPPTFGMPSNVVIGLIAGGETALRNPVENAEDNTEQGWQDLLAYSINPKDTVIGIAASGTTPYVIGAMHTAREHGILTGCITSNPNSPMAAEADVAIEMIVGPEYVTGSSRMKSGTGQKMILNMISTTVMIGLGRVKGNKMVNMQLSNHKLVDRGTRMIIEELPLSYEEAEALLLQYGSVKEAVEAYRNQQTTTPLT</sequence>
<dbReference type="Gene3D" id="3.40.50.10490">
    <property type="entry name" value="Glucose-6-phosphate isomerase like protein, domain 1"/>
    <property type="match status" value="1"/>
</dbReference>
<dbReference type="NCBIfam" id="NF009222">
    <property type="entry name" value="PRK12570.1"/>
    <property type="match status" value="1"/>
</dbReference>
<gene>
    <name evidence="3" type="primary">murQ</name>
    <name evidence="5" type="ORF">GGR06_002578</name>
</gene>
<evidence type="ECO:0000256" key="3">
    <source>
        <dbReference type="HAMAP-Rule" id="MF_00068"/>
    </source>
</evidence>
<dbReference type="PANTHER" id="PTHR10088">
    <property type="entry name" value="GLUCOKINASE REGULATORY PROTEIN"/>
    <property type="match status" value="1"/>
</dbReference>
<evidence type="ECO:0000256" key="1">
    <source>
        <dbReference type="ARBA" id="ARBA00023239"/>
    </source>
</evidence>
<dbReference type="InterPro" id="IPR005488">
    <property type="entry name" value="Etherase_MurQ"/>
</dbReference>
<dbReference type="GO" id="GO:0016803">
    <property type="term" value="F:ether hydrolase activity"/>
    <property type="evidence" value="ECO:0007669"/>
    <property type="project" value="TreeGrafter"/>
</dbReference>
<dbReference type="InterPro" id="IPR005486">
    <property type="entry name" value="Glucokinase_regulatory_CS"/>
</dbReference>
<dbReference type="InterPro" id="IPR040190">
    <property type="entry name" value="MURQ/GCKR"/>
</dbReference>
<dbReference type="NCBIfam" id="TIGR00274">
    <property type="entry name" value="N-acetylmuramic acid 6-phosphate etherase"/>
    <property type="match status" value="1"/>
</dbReference>
<comment type="pathway">
    <text evidence="3">Amino-sugar metabolism; N-acetylmuramate degradation.</text>
</comment>
<reference evidence="5" key="1">
    <citation type="submission" date="2020-08" db="EMBL/GenBank/DDBJ databases">
        <title>Genomic Encyclopedia of Type Strains, Phase IV (KMG-IV): sequencing the most valuable type-strain genomes for metagenomic binning, comparative biology and taxonomic classification.</title>
        <authorList>
            <person name="Goeker M."/>
        </authorList>
    </citation>
    <scope>NUCLEOTIDE SEQUENCE [LARGE SCALE GENOMIC DNA]</scope>
    <source>
        <strain evidence="5">DSM 105720</strain>
    </source>
</reference>
<dbReference type="GO" id="GO:0046348">
    <property type="term" value="P:amino sugar catabolic process"/>
    <property type="evidence" value="ECO:0007669"/>
    <property type="project" value="InterPro"/>
</dbReference>
<dbReference type="RefSeq" id="WP_044163494.1">
    <property type="nucleotide sequence ID" value="NZ_JACIER010000010.1"/>
</dbReference>
<dbReference type="FunFam" id="3.40.50.10490:FF:000014">
    <property type="entry name" value="N-acetylmuramic acid 6-phosphate etherase"/>
    <property type="match status" value="1"/>
</dbReference>
<dbReference type="InterPro" id="IPR046348">
    <property type="entry name" value="SIS_dom_sf"/>
</dbReference>
<dbReference type="Gene3D" id="1.10.8.1080">
    <property type="match status" value="1"/>
</dbReference>
<dbReference type="Proteomes" id="UP000560658">
    <property type="component" value="Unassembled WGS sequence"/>
</dbReference>
<feature type="active site" description="Proton donor" evidence="3">
    <location>
        <position position="81"/>
    </location>
</feature>
<comment type="similarity">
    <text evidence="3">Belongs to the GCKR-like family. MurNAc-6-P etherase subfamily.</text>
</comment>
<dbReference type="GO" id="GO:0097173">
    <property type="term" value="P:N-acetylmuramic acid catabolic process"/>
    <property type="evidence" value="ECO:0007669"/>
    <property type="project" value="UniProtKB-UniPathway"/>
</dbReference>
<comment type="function">
    <text evidence="3">Specifically catalyzes the cleavage of the D-lactyl ether substituent of MurNAc 6-phosphate, producing GlcNAc 6-phosphate and D-lactate.</text>
</comment>
<proteinExistence type="inferred from homology"/>
<feature type="domain" description="SIS" evidence="4">
    <location>
        <begin position="53"/>
        <end position="216"/>
    </location>
</feature>
<dbReference type="AlphaFoldDB" id="A0A840CY27"/>
<comment type="subunit">
    <text evidence="3">Homodimer.</text>
</comment>
<dbReference type="PROSITE" id="PS01272">
    <property type="entry name" value="GCKR"/>
    <property type="match status" value="1"/>
</dbReference>
<evidence type="ECO:0000259" key="4">
    <source>
        <dbReference type="PROSITE" id="PS51464"/>
    </source>
</evidence>
<name>A0A840CY27_9BACE</name>
<dbReference type="HAMAP" id="MF_00068">
    <property type="entry name" value="MurQ"/>
    <property type="match status" value="1"/>
</dbReference>
<evidence type="ECO:0000313" key="5">
    <source>
        <dbReference type="EMBL" id="MBB4044780.1"/>
    </source>
</evidence>
<dbReference type="PANTHER" id="PTHR10088:SF4">
    <property type="entry name" value="GLUCOKINASE REGULATORY PROTEIN"/>
    <property type="match status" value="1"/>
</dbReference>
<dbReference type="GO" id="GO:0016835">
    <property type="term" value="F:carbon-oxygen lyase activity"/>
    <property type="evidence" value="ECO:0007669"/>
    <property type="project" value="UniProtKB-UniRule"/>
</dbReference>
<keyword evidence="6" id="KW-1185">Reference proteome</keyword>
<dbReference type="Pfam" id="PF22645">
    <property type="entry name" value="GKRP_SIS_N"/>
    <property type="match status" value="1"/>
</dbReference>
<keyword evidence="2 3" id="KW-0119">Carbohydrate metabolism</keyword>
<comment type="catalytic activity">
    <reaction evidence="3">
        <text>N-acetyl-D-muramate 6-phosphate + H2O = N-acetyl-D-glucosamine 6-phosphate + (R)-lactate</text>
        <dbReference type="Rhea" id="RHEA:26410"/>
        <dbReference type="ChEBI" id="CHEBI:15377"/>
        <dbReference type="ChEBI" id="CHEBI:16004"/>
        <dbReference type="ChEBI" id="CHEBI:57513"/>
        <dbReference type="ChEBI" id="CHEBI:58722"/>
        <dbReference type="EC" id="4.2.1.126"/>
    </reaction>
</comment>
<accession>A0A840CY27</accession>
<dbReference type="UniPathway" id="UPA00342"/>
<dbReference type="NCBIfam" id="NF003915">
    <property type="entry name" value="PRK05441.1"/>
    <property type="match status" value="1"/>
</dbReference>
<dbReference type="PROSITE" id="PS51464">
    <property type="entry name" value="SIS"/>
    <property type="match status" value="1"/>
</dbReference>
<protein>
    <recommendedName>
        <fullName evidence="3">N-acetylmuramic acid 6-phosphate etherase</fullName>
        <shortName evidence="3">MurNAc-6-P etherase</shortName>
        <ecNumber evidence="3">4.2.1.126</ecNumber>
    </recommendedName>
    <alternativeName>
        <fullName evidence="3">N-acetylmuramic acid 6-phosphate hydrolase</fullName>
    </alternativeName>
    <alternativeName>
        <fullName evidence="3">N-acetylmuramic acid 6-phosphate lyase</fullName>
    </alternativeName>
</protein>
<evidence type="ECO:0000256" key="2">
    <source>
        <dbReference type="ARBA" id="ARBA00023277"/>
    </source>
</evidence>
<dbReference type="EC" id="4.2.1.126" evidence="3"/>
<comment type="caution">
    <text evidence="5">The sequence shown here is derived from an EMBL/GenBank/DDBJ whole genome shotgun (WGS) entry which is preliminary data.</text>
</comment>
<evidence type="ECO:0000313" key="6">
    <source>
        <dbReference type="Proteomes" id="UP000560658"/>
    </source>
</evidence>